<feature type="domain" description="SH3b" evidence="2">
    <location>
        <begin position="44"/>
        <end position="113"/>
    </location>
</feature>
<gene>
    <name evidence="3" type="ORF">SFRA_024175</name>
</gene>
<dbReference type="PROSITE" id="PS51781">
    <property type="entry name" value="SH3B"/>
    <property type="match status" value="1"/>
</dbReference>
<sequence>MRIASRAVAVASAALLAAGGATLTAAPSAAAVSIPSKCQYQWYNPHKAKTTTSVHLRTGPSTGYTSLGILSKGTKFTHYCVAYPNGSNWAWGKVTSGANAGKTGWVYYNYLTH</sequence>
<proteinExistence type="predicted"/>
<reference evidence="3 4" key="1">
    <citation type="journal article" date="2014" name="Genome Announc.">
        <title>Draft Genome Sequence of Streptomyces fradiae ATCC 19609, a Strain Highly Sensitive to Antibiotics.</title>
        <authorList>
            <person name="Bekker O.B."/>
            <person name="Klimina K.M."/>
            <person name="Vatlin A.A."/>
            <person name="Zakharevich N.V."/>
            <person name="Kasianov A.S."/>
            <person name="Danilenko V.N."/>
        </authorList>
    </citation>
    <scope>NUCLEOTIDE SEQUENCE [LARGE SCALE GENOMIC DNA]</scope>
    <source>
        <strain evidence="3 4">ATCC 19609</strain>
    </source>
</reference>
<dbReference type="InterPro" id="IPR003646">
    <property type="entry name" value="SH3-like_bac-type"/>
</dbReference>
<keyword evidence="1" id="KW-0732">Signal</keyword>
<dbReference type="Gene3D" id="2.30.30.40">
    <property type="entry name" value="SH3 Domains"/>
    <property type="match status" value="1"/>
</dbReference>
<evidence type="ECO:0000259" key="2">
    <source>
        <dbReference type="PROSITE" id="PS51781"/>
    </source>
</evidence>
<evidence type="ECO:0000313" key="3">
    <source>
        <dbReference type="EMBL" id="RKM92501.1"/>
    </source>
</evidence>
<dbReference type="Proteomes" id="UP000028058">
    <property type="component" value="Unassembled WGS sequence"/>
</dbReference>
<protein>
    <submittedName>
        <fullName evidence="3">SH3 domain-containing protein</fullName>
    </submittedName>
</protein>
<dbReference type="RefSeq" id="WP_050363553.1">
    <property type="nucleotide sequence ID" value="NZ_JNAD02000013.1"/>
</dbReference>
<comment type="caution">
    <text evidence="3">The sequence shown here is derived from an EMBL/GenBank/DDBJ whole genome shotgun (WGS) entry which is preliminary data.</text>
</comment>
<accession>A0A3R7HA73</accession>
<evidence type="ECO:0000313" key="4">
    <source>
        <dbReference type="Proteomes" id="UP000028058"/>
    </source>
</evidence>
<organism evidence="3 4">
    <name type="scientific">Streptomyces xinghaiensis</name>
    <dbReference type="NCBI Taxonomy" id="1038928"/>
    <lineage>
        <taxon>Bacteria</taxon>
        <taxon>Bacillati</taxon>
        <taxon>Actinomycetota</taxon>
        <taxon>Actinomycetes</taxon>
        <taxon>Kitasatosporales</taxon>
        <taxon>Streptomycetaceae</taxon>
        <taxon>Streptomyces</taxon>
    </lineage>
</organism>
<feature type="signal peptide" evidence="1">
    <location>
        <begin position="1"/>
        <end position="30"/>
    </location>
</feature>
<dbReference type="OrthoDB" id="4318231at2"/>
<feature type="chain" id="PRO_5043188354" evidence="1">
    <location>
        <begin position="31"/>
        <end position="113"/>
    </location>
</feature>
<dbReference type="AlphaFoldDB" id="A0A3R7HA73"/>
<name>A0A3R7HA73_9ACTN</name>
<keyword evidence="4" id="KW-1185">Reference proteome</keyword>
<evidence type="ECO:0000256" key="1">
    <source>
        <dbReference type="SAM" id="SignalP"/>
    </source>
</evidence>
<dbReference type="EMBL" id="JNAD02000013">
    <property type="protein sequence ID" value="RKM92501.1"/>
    <property type="molecule type" value="Genomic_DNA"/>
</dbReference>